<feature type="domain" description="Tyrosine specific protein phosphatases" evidence="3">
    <location>
        <begin position="691"/>
        <end position="765"/>
    </location>
</feature>
<feature type="compositionally biased region" description="Low complexity" evidence="1">
    <location>
        <begin position="331"/>
        <end position="343"/>
    </location>
</feature>
<dbReference type="Pfam" id="PF00102">
    <property type="entry name" value="Y_phosphatase"/>
    <property type="match status" value="1"/>
</dbReference>
<dbReference type="PROSITE" id="PS00383">
    <property type="entry name" value="TYR_PHOSPHATASE_1"/>
    <property type="match status" value="1"/>
</dbReference>
<dbReference type="InterPro" id="IPR036034">
    <property type="entry name" value="PDZ_sf"/>
</dbReference>
<dbReference type="Proteomes" id="UP000887540">
    <property type="component" value="Unplaced"/>
</dbReference>
<feature type="compositionally biased region" description="Polar residues" evidence="1">
    <location>
        <begin position="361"/>
        <end position="370"/>
    </location>
</feature>
<feature type="region of interest" description="Disordered" evidence="1">
    <location>
        <begin position="15"/>
        <end position="141"/>
    </location>
</feature>
<dbReference type="SUPFAM" id="SSF52799">
    <property type="entry name" value="(Phosphotyrosine protein) phosphatases II"/>
    <property type="match status" value="1"/>
</dbReference>
<feature type="compositionally biased region" description="Polar residues" evidence="1">
    <location>
        <begin position="260"/>
        <end position="276"/>
    </location>
</feature>
<dbReference type="PROSITE" id="PS50055">
    <property type="entry name" value="TYR_PHOSPHATASE_PTP"/>
    <property type="match status" value="1"/>
</dbReference>
<sequence length="790" mass="87880">MLKFAVGPWAESLYCNHGSNQRNSYRNHSDTSLRRRRCESAAPSTSTPSPRRSSQNQTGSASLTSSAVTTVIPNHPGHTPSAQVEQNHRHSTSTTTPNTSIRIRSNSRQESDSAGTVRSALTSHRSSINGQNTSWTPNGTPLYNSYNNHHHSYPVGPHSPSPYDTTSLIGPTAQSTEESPRIWQSANHTTNMLINDSAQACTSTIPHHQFDKISSTSNGYRKSLVLNGTPNHYPTNNNGSISERTVPPQKNGYYNGHSMTNGSANPTTEFPPTSNGIMHGTISRRNLVNGMTQSAREPVYKASPRIVQPMANGKLNGTPAQNGSPRNSIASYTSYTSTNGSSNHPTNGDYSNGSPKRKSPTRQQSASPTSIAGEDSIVQVRMSPDSQGRYGFNVSGGYDRGHPVIVSRVIAGSPADRCHPRLNEGDQVLKINGQDISQWDYDRVVAYIRSVRTNSILGEISLLIKPNVYRCGEFDESESLQNSIPETPHVAETVPRSDKLAQSLLLQKEAIESGKILRQFEQLYRKKLGLTMNDSRTPNNLNKNRYRDVCPYDSTRVHLEKAPTGDYINASHVNMEIPSSGIVNRYVATQGPLANTTGDFWYMVWEQSCTTIVMLTTLVEKGRVKCHQYWPNKKECQEFGQLQITMVNERSEPHCQYREFALRNKLTREERRVTQMQYTAWPDHGVPENPKHFIDFVGEVRRARNGSLDPLIVHCSAGIGRTGVLILMETAACLIEANEPVYPLDIVRTMRDQRAMLIQTPDQYVFVCESILRAYNEGSIRPLAEYQKCR</sequence>
<dbReference type="SMART" id="SM00194">
    <property type="entry name" value="PTPc"/>
    <property type="match status" value="1"/>
</dbReference>
<dbReference type="CDD" id="cd14541">
    <property type="entry name" value="PTPc-N3_4"/>
    <property type="match status" value="1"/>
</dbReference>
<accession>A0A914D975</accession>
<dbReference type="InterPro" id="IPR001478">
    <property type="entry name" value="PDZ"/>
</dbReference>
<dbReference type="SMART" id="SM00228">
    <property type="entry name" value="PDZ"/>
    <property type="match status" value="1"/>
</dbReference>
<dbReference type="Gene3D" id="3.90.190.10">
    <property type="entry name" value="Protein tyrosine phosphatase superfamily"/>
    <property type="match status" value="1"/>
</dbReference>
<feature type="compositionally biased region" description="Polar residues" evidence="1">
    <location>
        <begin position="92"/>
        <end position="141"/>
    </location>
</feature>
<dbReference type="Gene3D" id="2.30.42.10">
    <property type="match status" value="1"/>
</dbReference>
<feature type="region of interest" description="Disordered" evidence="1">
    <location>
        <begin position="260"/>
        <end position="280"/>
    </location>
</feature>
<dbReference type="PANTHER" id="PTHR45706:SF4">
    <property type="entry name" value="TYROSINE-PROTEIN PHOSPHATASE"/>
    <property type="match status" value="1"/>
</dbReference>
<protein>
    <submittedName>
        <fullName evidence="6">Uncharacterized protein</fullName>
    </submittedName>
</protein>
<dbReference type="PROSITE" id="PS50106">
    <property type="entry name" value="PDZ"/>
    <property type="match status" value="1"/>
</dbReference>
<reference evidence="6" key="1">
    <citation type="submission" date="2022-11" db="UniProtKB">
        <authorList>
            <consortium name="WormBaseParasite"/>
        </authorList>
    </citation>
    <scope>IDENTIFICATION</scope>
</reference>
<feature type="compositionally biased region" description="Polar residues" evidence="1">
    <location>
        <begin position="17"/>
        <end position="26"/>
    </location>
</feature>
<dbReference type="Pfam" id="PF00595">
    <property type="entry name" value="PDZ"/>
    <property type="match status" value="1"/>
</dbReference>
<dbReference type="GO" id="GO:0004725">
    <property type="term" value="F:protein tyrosine phosphatase activity"/>
    <property type="evidence" value="ECO:0007669"/>
    <property type="project" value="InterPro"/>
</dbReference>
<feature type="compositionally biased region" description="Low complexity" evidence="1">
    <location>
        <begin position="40"/>
        <end position="71"/>
    </location>
</feature>
<dbReference type="AlphaFoldDB" id="A0A914D975"/>
<feature type="compositionally biased region" description="Polar residues" evidence="1">
    <location>
        <begin position="318"/>
        <end position="330"/>
    </location>
</feature>
<proteinExistence type="predicted"/>
<dbReference type="InterPro" id="IPR000242">
    <property type="entry name" value="PTP_cat"/>
</dbReference>
<evidence type="ECO:0000256" key="1">
    <source>
        <dbReference type="SAM" id="MobiDB-lite"/>
    </source>
</evidence>
<dbReference type="InterPro" id="IPR016130">
    <property type="entry name" value="Tyr_Pase_AS"/>
</dbReference>
<dbReference type="PROSITE" id="PS50056">
    <property type="entry name" value="TYR_PHOSPHATASE_2"/>
    <property type="match status" value="1"/>
</dbReference>
<evidence type="ECO:0000259" key="3">
    <source>
        <dbReference type="PROSITE" id="PS50056"/>
    </source>
</evidence>
<keyword evidence="5" id="KW-1185">Reference proteome</keyword>
<evidence type="ECO:0000259" key="4">
    <source>
        <dbReference type="PROSITE" id="PS50106"/>
    </source>
</evidence>
<evidence type="ECO:0000313" key="5">
    <source>
        <dbReference type="Proteomes" id="UP000887540"/>
    </source>
</evidence>
<dbReference type="WBParaSite" id="ACRNAN_scaffold2116.g33103.t1">
    <property type="protein sequence ID" value="ACRNAN_scaffold2116.g33103.t1"/>
    <property type="gene ID" value="ACRNAN_scaffold2116.g33103"/>
</dbReference>
<feature type="domain" description="PDZ" evidence="4">
    <location>
        <begin position="379"/>
        <end position="450"/>
    </location>
</feature>
<dbReference type="SMART" id="SM00404">
    <property type="entry name" value="PTPc_motif"/>
    <property type="match status" value="1"/>
</dbReference>
<feature type="compositionally biased region" description="Polar residues" evidence="1">
    <location>
        <begin position="344"/>
        <end position="354"/>
    </location>
</feature>
<dbReference type="InterPro" id="IPR003595">
    <property type="entry name" value="Tyr_Pase_cat"/>
</dbReference>
<evidence type="ECO:0000313" key="6">
    <source>
        <dbReference type="WBParaSite" id="ACRNAN_scaffold2116.g33103.t1"/>
    </source>
</evidence>
<dbReference type="SUPFAM" id="SSF50156">
    <property type="entry name" value="PDZ domain-like"/>
    <property type="match status" value="1"/>
</dbReference>
<feature type="domain" description="Tyrosine-protein phosphatase" evidence="2">
    <location>
        <begin position="516"/>
        <end position="774"/>
    </location>
</feature>
<name>A0A914D975_9BILA</name>
<organism evidence="5 6">
    <name type="scientific">Acrobeloides nanus</name>
    <dbReference type="NCBI Taxonomy" id="290746"/>
    <lineage>
        <taxon>Eukaryota</taxon>
        <taxon>Metazoa</taxon>
        <taxon>Ecdysozoa</taxon>
        <taxon>Nematoda</taxon>
        <taxon>Chromadorea</taxon>
        <taxon>Rhabditida</taxon>
        <taxon>Tylenchina</taxon>
        <taxon>Cephalobomorpha</taxon>
        <taxon>Cephaloboidea</taxon>
        <taxon>Cephalobidae</taxon>
        <taxon>Acrobeloides</taxon>
    </lineage>
</organism>
<evidence type="ECO:0000259" key="2">
    <source>
        <dbReference type="PROSITE" id="PS50055"/>
    </source>
</evidence>
<dbReference type="InterPro" id="IPR000387">
    <property type="entry name" value="Tyr_Pase_dom"/>
</dbReference>
<dbReference type="PRINTS" id="PR00700">
    <property type="entry name" value="PRTYPHPHTASE"/>
</dbReference>
<dbReference type="InterPro" id="IPR029021">
    <property type="entry name" value="Prot-tyrosine_phosphatase-like"/>
</dbReference>
<dbReference type="PANTHER" id="PTHR45706">
    <property type="entry name" value="TYROSINE-PROTEIN PHOSPHATASE"/>
    <property type="match status" value="1"/>
</dbReference>
<feature type="region of interest" description="Disordered" evidence="1">
    <location>
        <begin position="310"/>
        <end position="377"/>
    </location>
</feature>